<dbReference type="SUPFAM" id="SSF48300">
    <property type="entry name" value="Ribosomal protein L7/12, oligomerisation (N-terminal) domain"/>
    <property type="match status" value="1"/>
</dbReference>
<dbReference type="Gene3D" id="3.30.1390.10">
    <property type="match status" value="1"/>
</dbReference>
<organism evidence="7 8">
    <name type="scientific">Babesia ovis</name>
    <dbReference type="NCBI Taxonomy" id="5869"/>
    <lineage>
        <taxon>Eukaryota</taxon>
        <taxon>Sar</taxon>
        <taxon>Alveolata</taxon>
        <taxon>Apicomplexa</taxon>
        <taxon>Aconoidasida</taxon>
        <taxon>Piroplasmida</taxon>
        <taxon>Babesiidae</taxon>
        <taxon>Babesia</taxon>
    </lineage>
</organism>
<dbReference type="GO" id="GO:0006412">
    <property type="term" value="P:translation"/>
    <property type="evidence" value="ECO:0007669"/>
    <property type="project" value="InterPro"/>
</dbReference>
<dbReference type="HAMAP" id="MF_00368">
    <property type="entry name" value="Ribosomal_bL12"/>
    <property type="match status" value="1"/>
</dbReference>
<keyword evidence="8" id="KW-1185">Reference proteome</keyword>
<dbReference type="InterPro" id="IPR036235">
    <property type="entry name" value="Ribosomal_bL12_oligo_N_sf"/>
</dbReference>
<evidence type="ECO:0000259" key="5">
    <source>
        <dbReference type="Pfam" id="PF00542"/>
    </source>
</evidence>
<dbReference type="InterPro" id="IPR000206">
    <property type="entry name" value="Ribosomal_bL12"/>
</dbReference>
<dbReference type="GO" id="GO:0003735">
    <property type="term" value="F:structural constituent of ribosome"/>
    <property type="evidence" value="ECO:0007669"/>
    <property type="project" value="InterPro"/>
</dbReference>
<comment type="similarity">
    <text evidence="1">Belongs to the bacterial ribosomal protein bL12 family.</text>
</comment>
<dbReference type="Pfam" id="PF16320">
    <property type="entry name" value="Ribosomal_L12_N"/>
    <property type="match status" value="1"/>
</dbReference>
<reference evidence="7" key="1">
    <citation type="submission" date="2019-12" db="EMBL/GenBank/DDBJ databases">
        <title>Genome sequence of Babesia ovis.</title>
        <authorList>
            <person name="Yamagishi J."/>
            <person name="Sevinc F."/>
            <person name="Xuan X."/>
        </authorList>
    </citation>
    <scope>NUCLEOTIDE SEQUENCE</scope>
    <source>
        <strain evidence="7">Selcuk</strain>
    </source>
</reference>
<dbReference type="Proteomes" id="UP001057455">
    <property type="component" value="Unassembled WGS sequence"/>
</dbReference>
<dbReference type="Gene3D" id="1.20.5.710">
    <property type="entry name" value="Single helix bin"/>
    <property type="match status" value="1"/>
</dbReference>
<keyword evidence="2 7" id="KW-0689">Ribosomal protein</keyword>
<gene>
    <name evidence="7" type="ORF">BaOVIS_003730</name>
</gene>
<protein>
    <submittedName>
        <fullName evidence="7">Ribosomal protein L12</fullName>
    </submittedName>
</protein>
<dbReference type="InterPro" id="IPR014719">
    <property type="entry name" value="Ribosomal_bL12_C/ClpS-like"/>
</dbReference>
<dbReference type="GO" id="GO:0022625">
    <property type="term" value="C:cytosolic large ribosomal subunit"/>
    <property type="evidence" value="ECO:0007669"/>
    <property type="project" value="TreeGrafter"/>
</dbReference>
<feature type="compositionally biased region" description="Low complexity" evidence="4">
    <location>
        <begin position="14"/>
        <end position="34"/>
    </location>
</feature>
<dbReference type="AlphaFoldDB" id="A0A9W5T7W7"/>
<evidence type="ECO:0000256" key="1">
    <source>
        <dbReference type="ARBA" id="ARBA00007197"/>
    </source>
</evidence>
<evidence type="ECO:0000256" key="2">
    <source>
        <dbReference type="ARBA" id="ARBA00022980"/>
    </source>
</evidence>
<dbReference type="GO" id="GO:0003729">
    <property type="term" value="F:mRNA binding"/>
    <property type="evidence" value="ECO:0007669"/>
    <property type="project" value="TreeGrafter"/>
</dbReference>
<feature type="domain" description="Large ribosomal subunit protein bL12 C-terminal" evidence="5">
    <location>
        <begin position="170"/>
        <end position="239"/>
    </location>
</feature>
<dbReference type="InterPro" id="IPR008932">
    <property type="entry name" value="Ribosomal_bL12_oligo"/>
</dbReference>
<dbReference type="SUPFAM" id="SSF54736">
    <property type="entry name" value="ClpS-like"/>
    <property type="match status" value="1"/>
</dbReference>
<dbReference type="EMBL" id="BLIY01000003">
    <property type="protein sequence ID" value="GFE52969.1"/>
    <property type="molecule type" value="Genomic_DNA"/>
</dbReference>
<sequence length="240" mass="26036">MSTGINGSIPLRCASPSPSSDADSSADSSQDMPSTATLHNSAIAGIRLRSFGVFLSTLMLTALPLESLRCSQWRMTPYRCSFIGYSQVKNNIWPSSRLTSELRASKIDDILEDLKSLTLLETSELVKKIEETFGVSASMAVSAAPAAAPAAVAVPEDDDDDEDKPKKTSFEVVLLERPEEQTVRMALFRMLRKVMPDKPLTEVKAAIDNAPTTLKVCSREEEAKEALKIIEGAGGKAEIR</sequence>
<proteinExistence type="inferred from homology"/>
<evidence type="ECO:0000256" key="4">
    <source>
        <dbReference type="SAM" id="MobiDB-lite"/>
    </source>
</evidence>
<feature type="region of interest" description="Disordered" evidence="4">
    <location>
        <begin position="1"/>
        <end position="34"/>
    </location>
</feature>
<feature type="domain" description="Large ribosomal subunit protein bL12 oligomerization" evidence="6">
    <location>
        <begin position="106"/>
        <end position="151"/>
    </location>
</feature>
<name>A0A9W5T7W7_BABOV</name>
<dbReference type="OrthoDB" id="366264at2759"/>
<accession>A0A9W5T7W7</accession>
<dbReference type="Pfam" id="PF00542">
    <property type="entry name" value="Ribosomal_L12"/>
    <property type="match status" value="1"/>
</dbReference>
<dbReference type="InterPro" id="IPR013823">
    <property type="entry name" value="Ribosomal_bL12_C"/>
</dbReference>
<comment type="caution">
    <text evidence="7">The sequence shown here is derived from an EMBL/GenBank/DDBJ whole genome shotgun (WGS) entry which is preliminary data.</text>
</comment>
<evidence type="ECO:0000313" key="7">
    <source>
        <dbReference type="EMBL" id="GFE52969.1"/>
    </source>
</evidence>
<evidence type="ECO:0000313" key="8">
    <source>
        <dbReference type="Proteomes" id="UP001057455"/>
    </source>
</evidence>
<evidence type="ECO:0000259" key="6">
    <source>
        <dbReference type="Pfam" id="PF16320"/>
    </source>
</evidence>
<dbReference type="PANTHER" id="PTHR45987">
    <property type="entry name" value="39S RIBOSOMAL PROTEIN L12"/>
    <property type="match status" value="1"/>
</dbReference>
<evidence type="ECO:0000256" key="3">
    <source>
        <dbReference type="ARBA" id="ARBA00023274"/>
    </source>
</evidence>
<keyword evidence="3" id="KW-0687">Ribonucleoprotein</keyword>
<dbReference type="PANTHER" id="PTHR45987:SF4">
    <property type="entry name" value="LARGE RIBOSOMAL SUBUNIT PROTEIN BL12M"/>
    <property type="match status" value="1"/>
</dbReference>